<name>A0A2T4JGX1_9RHOB</name>
<dbReference type="RefSeq" id="WP_107325363.1">
    <property type="nucleotide sequence ID" value="NZ_NHSP01000011.1"/>
</dbReference>
<dbReference type="OrthoDB" id="9788328at2"/>
<evidence type="ECO:0000256" key="5">
    <source>
        <dbReference type="ARBA" id="ARBA00023004"/>
    </source>
</evidence>
<dbReference type="AlphaFoldDB" id="A0A2T4JGX1"/>
<keyword evidence="5 7" id="KW-0408">Iron</keyword>
<proteinExistence type="inferred from homology"/>
<dbReference type="GO" id="GO:0020037">
    <property type="term" value="F:heme binding"/>
    <property type="evidence" value="ECO:0007669"/>
    <property type="project" value="UniProtKB-UniRule"/>
</dbReference>
<comment type="cofactor">
    <cofactor evidence="7">
        <name>FMN</name>
        <dbReference type="ChEBI" id="CHEBI:58210"/>
    </cofactor>
    <text evidence="7">Binds 1 FMN per subunit.</text>
</comment>
<evidence type="ECO:0000313" key="9">
    <source>
        <dbReference type="EMBL" id="PTE17159.1"/>
    </source>
</evidence>
<gene>
    <name evidence="7" type="primary">msrQ</name>
    <name evidence="9" type="ORF">C5F46_10820</name>
</gene>
<keyword evidence="7" id="KW-0349">Heme</keyword>
<evidence type="ECO:0000259" key="8">
    <source>
        <dbReference type="Pfam" id="PF01794"/>
    </source>
</evidence>
<comment type="function">
    <text evidence="7">Part of the MsrPQ system that repairs oxidized periplasmic proteins containing methionine sulfoxide residues (Met-O), using respiratory chain electrons. Thus protects these proteins from oxidative-stress damage caused by reactive species of oxygen and chlorine generated by the host defense mechanisms. MsrPQ is essential for the maintenance of envelope integrity under bleach stress, rescuing a wide series of structurally unrelated periplasmic proteins from methionine oxidation. MsrQ provides electrons for reduction to the reductase catalytic subunit MsrP, using the quinone pool of the respiratory chain.</text>
</comment>
<evidence type="ECO:0000256" key="2">
    <source>
        <dbReference type="ARBA" id="ARBA00022448"/>
    </source>
</evidence>
<comment type="subunit">
    <text evidence="7">Heterodimer of a catalytic subunit (MsrP) and a heme-binding subunit (MsrQ).</text>
</comment>
<organism evidence="9 10">
    <name type="scientific">Phaeovulum veldkampii DSM 11550</name>
    <dbReference type="NCBI Taxonomy" id="1185920"/>
    <lineage>
        <taxon>Bacteria</taxon>
        <taxon>Pseudomonadati</taxon>
        <taxon>Pseudomonadota</taxon>
        <taxon>Alphaproteobacteria</taxon>
        <taxon>Rhodobacterales</taxon>
        <taxon>Paracoccaceae</taxon>
        <taxon>Phaeovulum</taxon>
    </lineage>
</organism>
<evidence type="ECO:0000313" key="10">
    <source>
        <dbReference type="Proteomes" id="UP000241899"/>
    </source>
</evidence>
<keyword evidence="6 7" id="KW-0472">Membrane</keyword>
<keyword evidence="4 7" id="KW-1133">Transmembrane helix</keyword>
<dbReference type="EMBL" id="PZKF01000023">
    <property type="protein sequence ID" value="PTE17159.1"/>
    <property type="molecule type" value="Genomic_DNA"/>
</dbReference>
<feature type="transmembrane region" description="Helical" evidence="7">
    <location>
        <begin position="118"/>
        <end position="139"/>
    </location>
</feature>
<keyword evidence="7" id="KW-0479">Metal-binding</keyword>
<comment type="caution">
    <text evidence="9">The sequence shown here is derived from an EMBL/GenBank/DDBJ whole genome shotgun (WGS) entry which is preliminary data.</text>
</comment>
<dbReference type="Proteomes" id="UP000241899">
    <property type="component" value="Unassembled WGS sequence"/>
</dbReference>
<dbReference type="InterPro" id="IPR013130">
    <property type="entry name" value="Fe3_Rdtase_TM_dom"/>
</dbReference>
<evidence type="ECO:0000256" key="3">
    <source>
        <dbReference type="ARBA" id="ARBA00022692"/>
    </source>
</evidence>
<comment type="caution">
    <text evidence="7">Lacks conserved residue(s) required for the propagation of feature annotation.</text>
</comment>
<feature type="transmembrane region" description="Helical" evidence="7">
    <location>
        <begin position="12"/>
        <end position="33"/>
    </location>
</feature>
<keyword evidence="7" id="KW-0288">FMN</keyword>
<dbReference type="GO" id="GO:0009055">
    <property type="term" value="F:electron transfer activity"/>
    <property type="evidence" value="ECO:0007669"/>
    <property type="project" value="UniProtKB-UniRule"/>
</dbReference>
<dbReference type="GO" id="GO:0046872">
    <property type="term" value="F:metal ion binding"/>
    <property type="evidence" value="ECO:0007669"/>
    <property type="project" value="UniProtKB-KW"/>
</dbReference>
<comment type="subcellular location">
    <subcellularLocation>
        <location evidence="7">Cell membrane</location>
        <topology evidence="7">Multi-pass membrane protein</topology>
    </subcellularLocation>
    <subcellularLocation>
        <location evidence="1">Membrane</location>
        <topology evidence="1">Multi-pass membrane protein</topology>
    </subcellularLocation>
</comment>
<keyword evidence="3 7" id="KW-0812">Transmembrane</keyword>
<evidence type="ECO:0000256" key="6">
    <source>
        <dbReference type="ARBA" id="ARBA00023136"/>
    </source>
</evidence>
<keyword evidence="10" id="KW-1185">Reference proteome</keyword>
<dbReference type="InterPro" id="IPR022837">
    <property type="entry name" value="MsrQ-like"/>
</dbReference>
<comment type="cofactor">
    <cofactor evidence="7">
        <name>heme b</name>
        <dbReference type="ChEBI" id="CHEBI:60344"/>
    </cofactor>
    <text evidence="7">Binds 1 heme b (iron(II)-protoporphyrin IX) group per subunit.</text>
</comment>
<dbReference type="GO" id="GO:0010181">
    <property type="term" value="F:FMN binding"/>
    <property type="evidence" value="ECO:0007669"/>
    <property type="project" value="UniProtKB-UniRule"/>
</dbReference>
<protein>
    <recommendedName>
        <fullName evidence="7">Protein-methionine-sulfoxide reductase heme-binding subunit MsrQ</fullName>
    </recommendedName>
    <alternativeName>
        <fullName evidence="7">Flavocytochrome MsrQ</fullName>
    </alternativeName>
</protein>
<reference evidence="9 10" key="1">
    <citation type="submission" date="2018-03" db="EMBL/GenBank/DDBJ databases">
        <title>Rhodobacter veldkampii.</title>
        <authorList>
            <person name="Meyer T.E."/>
            <person name="Miller S."/>
            <person name="Lodha T."/>
            <person name="Gandham S."/>
            <person name="Chintalapati S."/>
            <person name="Chintalapati V.R."/>
        </authorList>
    </citation>
    <scope>NUCLEOTIDE SEQUENCE [LARGE SCALE GENOMIC DNA]</scope>
    <source>
        <strain evidence="9 10">DSM 11550</strain>
    </source>
</reference>
<sequence>MQIAKMNCVLRGVPPWAVYLAGALPLAWVVWLGATGGLGIDPVKEIEHRLGKIGLWFLVAGLAITPLRRQTGLSLLRQRRALGLLAFFYVALHAAVWLGLDMRLLWEQAAKDILKRPYLTAGMAALALLLPLALTSNDASVRWLGQGWRKLHRLAYPAAIAAGVHYLWQTKADVTEPLIWLAAILGLLALRLRR</sequence>
<feature type="domain" description="Ferric oxidoreductase" evidence="8">
    <location>
        <begin position="57"/>
        <end position="162"/>
    </location>
</feature>
<evidence type="ECO:0000256" key="7">
    <source>
        <dbReference type="HAMAP-Rule" id="MF_01207"/>
    </source>
</evidence>
<comment type="similarity">
    <text evidence="7">Belongs to the MsrQ family.</text>
</comment>
<keyword evidence="7" id="KW-0249">Electron transport</keyword>
<feature type="transmembrane region" description="Helical" evidence="7">
    <location>
        <begin position="81"/>
        <end position="98"/>
    </location>
</feature>
<dbReference type="Pfam" id="PF01794">
    <property type="entry name" value="Ferric_reduct"/>
    <property type="match status" value="1"/>
</dbReference>
<keyword evidence="2 7" id="KW-0813">Transport</keyword>
<keyword evidence="7" id="KW-1003">Cell membrane</keyword>
<accession>A0A2T4JGX1</accession>
<dbReference type="PANTHER" id="PTHR36964">
    <property type="entry name" value="PROTEIN-METHIONINE-SULFOXIDE REDUCTASE HEME-BINDING SUBUNIT MSRQ"/>
    <property type="match status" value="1"/>
</dbReference>
<dbReference type="GO" id="GO:0005886">
    <property type="term" value="C:plasma membrane"/>
    <property type="evidence" value="ECO:0007669"/>
    <property type="project" value="UniProtKB-SubCell"/>
</dbReference>
<dbReference type="PANTHER" id="PTHR36964:SF1">
    <property type="entry name" value="PROTEIN-METHIONINE-SULFOXIDE REDUCTASE HEME-BINDING SUBUNIT MSRQ"/>
    <property type="match status" value="1"/>
</dbReference>
<dbReference type="NCBIfam" id="NF003833">
    <property type="entry name" value="PRK05419.1-5"/>
    <property type="match status" value="1"/>
</dbReference>
<feature type="transmembrane region" description="Helical" evidence="7">
    <location>
        <begin position="53"/>
        <end position="69"/>
    </location>
</feature>
<dbReference type="GO" id="GO:0030091">
    <property type="term" value="P:protein repair"/>
    <property type="evidence" value="ECO:0007669"/>
    <property type="project" value="UniProtKB-UniRule"/>
</dbReference>
<dbReference type="HAMAP" id="MF_01207">
    <property type="entry name" value="MsrQ"/>
    <property type="match status" value="1"/>
</dbReference>
<dbReference type="GO" id="GO:0016679">
    <property type="term" value="F:oxidoreductase activity, acting on diphenols and related substances as donors"/>
    <property type="evidence" value="ECO:0007669"/>
    <property type="project" value="TreeGrafter"/>
</dbReference>
<evidence type="ECO:0000256" key="1">
    <source>
        <dbReference type="ARBA" id="ARBA00004141"/>
    </source>
</evidence>
<evidence type="ECO:0000256" key="4">
    <source>
        <dbReference type="ARBA" id="ARBA00022989"/>
    </source>
</evidence>
<keyword evidence="7" id="KW-0285">Flavoprotein</keyword>